<proteinExistence type="predicted"/>
<gene>
    <name evidence="2" type="ORF">H0G86_008288</name>
</gene>
<reference evidence="2 3" key="1">
    <citation type="journal article" date="2021" name="BMC Genomics">
        <title>Telomere-to-telomere genome assembly of asparaginase-producing Trichoderma simmonsii.</title>
        <authorList>
            <person name="Chung D."/>
            <person name="Kwon Y.M."/>
            <person name="Yang Y."/>
        </authorList>
    </citation>
    <scope>NUCLEOTIDE SEQUENCE [LARGE SCALE GENOMIC DNA]</scope>
    <source>
        <strain evidence="2 3">GH-Sj1</strain>
    </source>
</reference>
<dbReference type="AlphaFoldDB" id="A0A8G0LF73"/>
<protein>
    <recommendedName>
        <fullName evidence="4">Secreted protein</fullName>
    </recommendedName>
</protein>
<keyword evidence="1" id="KW-0732">Signal</keyword>
<dbReference type="Proteomes" id="UP000826661">
    <property type="component" value="Chromosome IV"/>
</dbReference>
<evidence type="ECO:0000313" key="2">
    <source>
        <dbReference type="EMBL" id="QYT01242.1"/>
    </source>
</evidence>
<feature type="signal peptide" evidence="1">
    <location>
        <begin position="1"/>
        <end position="23"/>
    </location>
</feature>
<sequence length="113" mass="12604">MAFVSSPFLLCLVPISFFQITLAPGELGGSKPKSMIQLALARFMQCYSSETKNKVALVVGLGLLSKGSLVEPWFLQGTCLHFTTCRDLHILASIWTEYMRCPATTRWLEVFRG</sequence>
<keyword evidence="3" id="KW-1185">Reference proteome</keyword>
<accession>A0A8G0LF73</accession>
<evidence type="ECO:0000256" key="1">
    <source>
        <dbReference type="SAM" id="SignalP"/>
    </source>
</evidence>
<evidence type="ECO:0008006" key="4">
    <source>
        <dbReference type="Google" id="ProtNLM"/>
    </source>
</evidence>
<name>A0A8G0LF73_9HYPO</name>
<dbReference type="EMBL" id="CP075867">
    <property type="protein sequence ID" value="QYT01242.1"/>
    <property type="molecule type" value="Genomic_DNA"/>
</dbReference>
<feature type="chain" id="PRO_5034021322" description="Secreted protein" evidence="1">
    <location>
        <begin position="24"/>
        <end position="113"/>
    </location>
</feature>
<organism evidence="2 3">
    <name type="scientific">Trichoderma simmonsii</name>
    <dbReference type="NCBI Taxonomy" id="1491479"/>
    <lineage>
        <taxon>Eukaryota</taxon>
        <taxon>Fungi</taxon>
        <taxon>Dikarya</taxon>
        <taxon>Ascomycota</taxon>
        <taxon>Pezizomycotina</taxon>
        <taxon>Sordariomycetes</taxon>
        <taxon>Hypocreomycetidae</taxon>
        <taxon>Hypocreales</taxon>
        <taxon>Hypocreaceae</taxon>
        <taxon>Trichoderma</taxon>
    </lineage>
</organism>
<evidence type="ECO:0000313" key="3">
    <source>
        <dbReference type="Proteomes" id="UP000826661"/>
    </source>
</evidence>